<sequence length="635" mass="67695">MPLNHNNHFVVNAAQPARQQIIELKLSEELLEEILNGNESIQVDMNQAKLLIGGSSYDFTQMPGISNIEVYKLPAGSNQLDLVGEITEKCAIQRTHARRGQKKATKHEPLRTTQIIDAKDLKKGSKSGRPAPGSTPGAPAPASTPVRRPPSPPPSTAAAAGTAVPLKTRVVQLLALQSRGTEERELLKILRVGAENLQSILLTVADLSGGRYILKPETYKEVKIHDWKNYSAKERQAVMKNASAAFDKLGLGPDAPERDILLAEKARRASPPLIAEGYHVVGTMDNSNSKRWSGGAGSESEGFDNGRGSGGASSSLLKPPSNTMATGTSTTTTSTQKKTSAKKSPAISSLSSKKKSTSLTSKSNRRSAEKVAAAILDTVPNHSMRGATTPSGAAKSGLAGTPSLGIGSPTIAGRRPSINGNNNTTTNNNTNTSTNGVAAVKRSTETKKYGNKETGGVGNGYKIPKVGSGSTIPRKPQSPTFAVPPITTQAEYEQVSRQFLAKYQEMKALRMQIDKKKELFDRLGAELELAVGTEREAELKRKVQEAFGEDVVDRKVLRRTGEPRRGVSKEMEAAARAEQDNHLNVRSLAERYKALHHQVETMKRALWDAGTAQANRVGQTVSGLGGGGEGGGGNG</sequence>
<feature type="region of interest" description="Disordered" evidence="1">
    <location>
        <begin position="94"/>
        <end position="161"/>
    </location>
</feature>
<dbReference type="AlphaFoldDB" id="A0A9P6R6U6"/>
<dbReference type="InterPro" id="IPR036390">
    <property type="entry name" value="WH_DNA-bd_sf"/>
</dbReference>
<accession>A0A9P6R6U6</accession>
<dbReference type="InterPro" id="IPR019464">
    <property type="entry name" value="ELL_N"/>
</dbReference>
<dbReference type="GO" id="GO:0008023">
    <property type="term" value="C:transcription elongation factor complex"/>
    <property type="evidence" value="ECO:0007669"/>
    <property type="project" value="InterPro"/>
</dbReference>
<protein>
    <recommendedName>
        <fullName evidence="2">RNA polymerase II elongation factor ELL N-terminal domain-containing protein</fullName>
    </recommendedName>
</protein>
<proteinExistence type="predicted"/>
<dbReference type="PANTHER" id="PTHR23288:SF17">
    <property type="entry name" value="RNA POLYMERASE II ELONGATION FACTOR ELL"/>
    <property type="match status" value="1"/>
</dbReference>
<comment type="caution">
    <text evidence="3">The sequence shown here is derived from an EMBL/GenBank/DDBJ whole genome shotgun (WGS) entry which is preliminary data.</text>
</comment>
<dbReference type="Gene3D" id="1.10.10.2670">
    <property type="entry name" value="E3 ubiquitin-protein ligase"/>
    <property type="match status" value="1"/>
</dbReference>
<name>A0A9P6R6U6_9FUNG</name>
<feature type="domain" description="RNA polymerase II elongation factor ELL N-terminal" evidence="2">
    <location>
        <begin position="75"/>
        <end position="241"/>
    </location>
</feature>
<dbReference type="GO" id="GO:0006368">
    <property type="term" value="P:transcription elongation by RNA polymerase II"/>
    <property type="evidence" value="ECO:0007669"/>
    <property type="project" value="InterPro"/>
</dbReference>
<evidence type="ECO:0000313" key="4">
    <source>
        <dbReference type="Proteomes" id="UP000738325"/>
    </source>
</evidence>
<dbReference type="OrthoDB" id="2587563at2759"/>
<dbReference type="EMBL" id="JAAAIP010000678">
    <property type="protein sequence ID" value="KAG0313733.1"/>
    <property type="molecule type" value="Genomic_DNA"/>
</dbReference>
<feature type="compositionally biased region" description="Low complexity" evidence="1">
    <location>
        <begin position="323"/>
        <end position="362"/>
    </location>
</feature>
<dbReference type="InterPro" id="IPR031176">
    <property type="entry name" value="ELL/occludin"/>
</dbReference>
<feature type="compositionally biased region" description="Low complexity" evidence="1">
    <location>
        <begin position="419"/>
        <end position="435"/>
    </location>
</feature>
<evidence type="ECO:0000256" key="1">
    <source>
        <dbReference type="SAM" id="MobiDB-lite"/>
    </source>
</evidence>
<dbReference type="InterPro" id="IPR042065">
    <property type="entry name" value="E3_ELL-like"/>
</dbReference>
<organism evidence="3 4">
    <name type="scientific">Dissophora globulifera</name>
    <dbReference type="NCBI Taxonomy" id="979702"/>
    <lineage>
        <taxon>Eukaryota</taxon>
        <taxon>Fungi</taxon>
        <taxon>Fungi incertae sedis</taxon>
        <taxon>Mucoromycota</taxon>
        <taxon>Mortierellomycotina</taxon>
        <taxon>Mortierellomycetes</taxon>
        <taxon>Mortierellales</taxon>
        <taxon>Mortierellaceae</taxon>
        <taxon>Dissophora</taxon>
    </lineage>
</organism>
<reference evidence="3" key="1">
    <citation type="journal article" date="2020" name="Fungal Divers.">
        <title>Resolving the Mortierellaceae phylogeny through synthesis of multi-gene phylogenetics and phylogenomics.</title>
        <authorList>
            <person name="Vandepol N."/>
            <person name="Liber J."/>
            <person name="Desiro A."/>
            <person name="Na H."/>
            <person name="Kennedy M."/>
            <person name="Barry K."/>
            <person name="Grigoriev I.V."/>
            <person name="Miller A.N."/>
            <person name="O'Donnell K."/>
            <person name="Stajich J.E."/>
            <person name="Bonito G."/>
        </authorList>
    </citation>
    <scope>NUCLEOTIDE SEQUENCE</scope>
    <source>
        <strain evidence="3">REB-010B</strain>
    </source>
</reference>
<dbReference type="Proteomes" id="UP000738325">
    <property type="component" value="Unassembled WGS sequence"/>
</dbReference>
<dbReference type="GO" id="GO:0032968">
    <property type="term" value="P:positive regulation of transcription elongation by RNA polymerase II"/>
    <property type="evidence" value="ECO:0007669"/>
    <property type="project" value="TreeGrafter"/>
</dbReference>
<feature type="compositionally biased region" description="Low complexity" evidence="1">
    <location>
        <begin position="130"/>
        <end position="146"/>
    </location>
</feature>
<dbReference type="SUPFAM" id="SSF46785">
    <property type="entry name" value="Winged helix' DNA-binding domain"/>
    <property type="match status" value="1"/>
</dbReference>
<keyword evidence="4" id="KW-1185">Reference proteome</keyword>
<dbReference type="GO" id="GO:0042795">
    <property type="term" value="P:snRNA transcription by RNA polymerase II"/>
    <property type="evidence" value="ECO:0007669"/>
    <property type="project" value="TreeGrafter"/>
</dbReference>
<dbReference type="Pfam" id="PF10390">
    <property type="entry name" value="ELL"/>
    <property type="match status" value="1"/>
</dbReference>
<evidence type="ECO:0000313" key="3">
    <source>
        <dbReference type="EMBL" id="KAG0313733.1"/>
    </source>
</evidence>
<evidence type="ECO:0000259" key="2">
    <source>
        <dbReference type="Pfam" id="PF10390"/>
    </source>
</evidence>
<dbReference type="GO" id="GO:0000987">
    <property type="term" value="F:cis-regulatory region sequence-specific DNA binding"/>
    <property type="evidence" value="ECO:0007669"/>
    <property type="project" value="TreeGrafter"/>
</dbReference>
<gene>
    <name evidence="3" type="ORF">BGZ99_008610</name>
</gene>
<dbReference type="PANTHER" id="PTHR23288">
    <property type="entry name" value="OCCLUDIN AND RNA POLYMERASE II ELONGATION FACTOR ELL"/>
    <property type="match status" value="1"/>
</dbReference>
<feature type="region of interest" description="Disordered" evidence="1">
    <location>
        <begin position="284"/>
        <end position="435"/>
    </location>
</feature>
<feature type="compositionally biased region" description="Basic residues" evidence="1">
    <location>
        <begin position="95"/>
        <end position="105"/>
    </location>
</feature>